<accession>A0A7M1LDT2</accession>
<protein>
    <submittedName>
        <fullName evidence="1">Uncharacterized protein</fullName>
    </submittedName>
</protein>
<dbReference type="Proteomes" id="UP000594749">
    <property type="component" value="Chromosome"/>
</dbReference>
<gene>
    <name evidence="1" type="ORF">IMC76_05765</name>
</gene>
<dbReference type="AlphaFoldDB" id="A0A7M1LDT2"/>
<sequence length="52" mass="6201">MAFSYYNNIYNDKFDESLKLIKFSGKIPNKAIFKTIKIHFETAREWAKNKVV</sequence>
<dbReference type="EMBL" id="CP063078">
    <property type="protein sequence ID" value="QOQ86729.1"/>
    <property type="molecule type" value="Genomic_DNA"/>
</dbReference>
<keyword evidence="2" id="KW-1185">Reference proteome</keyword>
<dbReference type="RefSeq" id="WP_197561058.1">
    <property type="nucleotide sequence ID" value="NZ_CP063078.1"/>
</dbReference>
<reference evidence="1 2" key="1">
    <citation type="submission" date="2020-10" db="EMBL/GenBank/DDBJ databases">
        <title>Campylobacter and Helicobacter PacBio genomes.</title>
        <authorList>
            <person name="Lane C."/>
        </authorList>
    </citation>
    <scope>NUCLEOTIDE SEQUENCE [LARGE SCALE GENOMIC DNA]</scope>
    <source>
        <strain evidence="1 2">2016D-0077</strain>
    </source>
</reference>
<evidence type="ECO:0000313" key="2">
    <source>
        <dbReference type="Proteomes" id="UP000594749"/>
    </source>
</evidence>
<evidence type="ECO:0000313" key="1">
    <source>
        <dbReference type="EMBL" id="QOQ86729.1"/>
    </source>
</evidence>
<organism evidence="1 2">
    <name type="scientific">Campylobacter corcagiensis</name>
    <dbReference type="NCBI Taxonomy" id="1448857"/>
    <lineage>
        <taxon>Bacteria</taxon>
        <taxon>Pseudomonadati</taxon>
        <taxon>Campylobacterota</taxon>
        <taxon>Epsilonproteobacteria</taxon>
        <taxon>Campylobacterales</taxon>
        <taxon>Campylobacteraceae</taxon>
        <taxon>Campylobacter</taxon>
    </lineage>
</organism>
<name>A0A7M1LDT2_9BACT</name>
<proteinExistence type="predicted"/>